<protein>
    <submittedName>
        <fullName evidence="1">DUF1190 domain-containing protein</fullName>
    </submittedName>
</protein>
<keyword evidence="2" id="KW-1185">Reference proteome</keyword>
<evidence type="ECO:0000313" key="2">
    <source>
        <dbReference type="Proteomes" id="UP000640426"/>
    </source>
</evidence>
<dbReference type="PROSITE" id="PS51257">
    <property type="entry name" value="PROKAR_LIPOPROTEIN"/>
    <property type="match status" value="1"/>
</dbReference>
<dbReference type="InterPro" id="IPR009576">
    <property type="entry name" value="Biofilm_formation_YgiB"/>
</dbReference>
<name>A0ABS0XNY4_9SPHN</name>
<dbReference type="Pfam" id="PF06693">
    <property type="entry name" value="DUF1190"/>
    <property type="match status" value="1"/>
</dbReference>
<accession>A0ABS0XNY4</accession>
<comment type="caution">
    <text evidence="1">The sequence shown here is derived from an EMBL/GenBank/DDBJ whole genome shotgun (WGS) entry which is preliminary data.</text>
</comment>
<dbReference type="RefSeq" id="WP_199036883.1">
    <property type="nucleotide sequence ID" value="NZ_JAELXS010000004.1"/>
</dbReference>
<gene>
    <name evidence="1" type="ORF">JAO74_08090</name>
</gene>
<proteinExistence type="predicted"/>
<evidence type="ECO:0000313" key="1">
    <source>
        <dbReference type="EMBL" id="MBJ6121748.1"/>
    </source>
</evidence>
<sequence length="214" mass="22226">MTDPVIRPRKRSITAGLSAAGALAMLSGCDAQPDNEQISREKYGAPTEVAAFGSLAECKSSGAFAAATCEDAAKTAAAEDGKAAPRYAEQKLCEDQFGDGNCAVRQEGGQSFFTPLLTGFMIGQMLNGGGYRYNGLYRDRREGTYYTGSGAWLYNGGYGGRGYGYQVGSRAVTAPVTTQRIQTRSSVVSRGGFGGRVSARSGGWGGGGGRSFGG</sequence>
<reference evidence="2" key="1">
    <citation type="submission" date="2020-12" db="EMBL/GenBank/DDBJ databases">
        <title>Hymenobacter sp.</title>
        <authorList>
            <person name="Kim M.K."/>
        </authorList>
    </citation>
    <scope>NUCLEOTIDE SEQUENCE [LARGE SCALE GENOMIC DNA]</scope>
    <source>
        <strain evidence="2">BT553</strain>
    </source>
</reference>
<organism evidence="1 2">
    <name type="scientific">Sphingomonas mollis</name>
    <dbReference type="NCBI Taxonomy" id="2795726"/>
    <lineage>
        <taxon>Bacteria</taxon>
        <taxon>Pseudomonadati</taxon>
        <taxon>Pseudomonadota</taxon>
        <taxon>Alphaproteobacteria</taxon>
        <taxon>Sphingomonadales</taxon>
        <taxon>Sphingomonadaceae</taxon>
        <taxon>Sphingomonas</taxon>
    </lineage>
</organism>
<dbReference type="Proteomes" id="UP000640426">
    <property type="component" value="Unassembled WGS sequence"/>
</dbReference>
<dbReference type="EMBL" id="JAELXS010000004">
    <property type="protein sequence ID" value="MBJ6121748.1"/>
    <property type="molecule type" value="Genomic_DNA"/>
</dbReference>